<dbReference type="GO" id="GO:0004368">
    <property type="term" value="F:glycerol-3-phosphate dehydrogenase (quinone) activity"/>
    <property type="evidence" value="ECO:0007669"/>
    <property type="project" value="InterPro"/>
</dbReference>
<dbReference type="PANTHER" id="PTHR11985">
    <property type="entry name" value="GLYCEROL-3-PHOSPHATE DEHYDROGENASE"/>
    <property type="match status" value="1"/>
</dbReference>
<accession>A0A1I0GDC5</accession>
<keyword evidence="10" id="KW-1185">Reference proteome</keyword>
<dbReference type="Pfam" id="PF01266">
    <property type="entry name" value="DAO"/>
    <property type="match status" value="1"/>
</dbReference>
<gene>
    <name evidence="9" type="ORF">SAMN04487962_11742</name>
</gene>
<dbReference type="InterPro" id="IPR000447">
    <property type="entry name" value="G3P_DH_FAD-dep"/>
</dbReference>
<dbReference type="GO" id="GO:0006071">
    <property type="term" value="P:glycerol metabolic process"/>
    <property type="evidence" value="ECO:0007669"/>
    <property type="project" value="UniProtKB-KW"/>
</dbReference>
<dbReference type="InterPro" id="IPR031656">
    <property type="entry name" value="DAO_C"/>
</dbReference>
<keyword evidence="5" id="KW-0274">FAD</keyword>
<evidence type="ECO:0000313" key="9">
    <source>
        <dbReference type="EMBL" id="SET69025.1"/>
    </source>
</evidence>
<keyword evidence="6" id="KW-0560">Oxidoreductase</keyword>
<sequence length="520" mass="58940">MTMEDLDPHYDLIVIGGGITGAGIALEAASAGLNILLVEQSDYAWGTSSRSSKMVHGGLRYLASGHFRLTRDAVRERQRMLDELPGLVDPMRYVMPHYHRGFPGPWLFDKVLWLYDRFAGRRYRHRIDHSELLQWLPGISTEGLKAATGYTDAVTEDARLVLRLLAEAQRQGAVTRNYTRVTALGRPPHEPWQVTLEDHHTVPGANRTLTANAVINATGAWADRLWQTPHPDERIRPLRGSHLIVPFRRLPVSVSLTLQHPEDRRPVFIFPWLGQTVVGTTDLDHTDDLDQEPGISQQEVEYLLQAIHSVCPGAKVSRQDVLSTWAGVRPVVTEGRDKAPSGESREHVIWAEDGLISVAGGKLTTWRVIARQVLLTASPWLDDLQLTDERQRTFPPNPTLFRPREISHLTWQRLQGYYGELVSEVLAAGPLEPIAGTPYLWAELHWAARAESVEHLDDLLIRRTRLGLLTPDGGDYLLEELRNRLQPELNWSDERWQDETNRYRALWREAFALPAERASP</sequence>
<dbReference type="InterPro" id="IPR036188">
    <property type="entry name" value="FAD/NAD-bd_sf"/>
</dbReference>
<reference evidence="10" key="1">
    <citation type="submission" date="2016-10" db="EMBL/GenBank/DDBJ databases">
        <authorList>
            <person name="Varghese N."/>
            <person name="Submissions S."/>
        </authorList>
    </citation>
    <scope>NUCLEOTIDE SEQUENCE [LARGE SCALE GENOMIC DNA]</scope>
    <source>
        <strain evidence="10">CGMCC 1.6489</strain>
    </source>
</reference>
<comment type="cofactor">
    <cofactor evidence="1">
        <name>FAD</name>
        <dbReference type="ChEBI" id="CHEBI:57692"/>
    </cofactor>
</comment>
<dbReference type="GO" id="GO:0046168">
    <property type="term" value="P:glycerol-3-phosphate catabolic process"/>
    <property type="evidence" value="ECO:0007669"/>
    <property type="project" value="TreeGrafter"/>
</dbReference>
<dbReference type="RefSeq" id="WP_091853713.1">
    <property type="nucleotide sequence ID" value="NZ_FOHZ01000017.1"/>
</dbReference>
<keyword evidence="4" id="KW-0319">Glycerol metabolism</keyword>
<dbReference type="Gene3D" id="3.30.9.10">
    <property type="entry name" value="D-Amino Acid Oxidase, subunit A, domain 2"/>
    <property type="match status" value="1"/>
</dbReference>
<evidence type="ECO:0000256" key="3">
    <source>
        <dbReference type="ARBA" id="ARBA00022630"/>
    </source>
</evidence>
<evidence type="ECO:0000256" key="2">
    <source>
        <dbReference type="ARBA" id="ARBA00007330"/>
    </source>
</evidence>
<evidence type="ECO:0000313" key="10">
    <source>
        <dbReference type="Proteomes" id="UP000198762"/>
    </source>
</evidence>
<dbReference type="OrthoDB" id="9766796at2"/>
<dbReference type="SUPFAM" id="SSF51905">
    <property type="entry name" value="FAD/NAD(P)-binding domain"/>
    <property type="match status" value="1"/>
</dbReference>
<dbReference type="Pfam" id="PF16901">
    <property type="entry name" value="DAO_C"/>
    <property type="match status" value="1"/>
</dbReference>
<comment type="similarity">
    <text evidence="2">Belongs to the FAD-dependent glycerol-3-phosphate dehydrogenase family.</text>
</comment>
<proteinExistence type="inferred from homology"/>
<evidence type="ECO:0000256" key="1">
    <source>
        <dbReference type="ARBA" id="ARBA00001974"/>
    </source>
</evidence>
<organism evidence="9 10">
    <name type="scientific">Marinobacter segnicrescens</name>
    <dbReference type="NCBI Taxonomy" id="430453"/>
    <lineage>
        <taxon>Bacteria</taxon>
        <taxon>Pseudomonadati</taxon>
        <taxon>Pseudomonadota</taxon>
        <taxon>Gammaproteobacteria</taxon>
        <taxon>Pseudomonadales</taxon>
        <taxon>Marinobacteraceae</taxon>
        <taxon>Marinobacter</taxon>
    </lineage>
</organism>
<name>A0A1I0GDC5_9GAMM</name>
<dbReference type="EMBL" id="FOHZ01000017">
    <property type="protein sequence ID" value="SET69025.1"/>
    <property type="molecule type" value="Genomic_DNA"/>
</dbReference>
<dbReference type="Proteomes" id="UP000198762">
    <property type="component" value="Unassembled WGS sequence"/>
</dbReference>
<dbReference type="InterPro" id="IPR006076">
    <property type="entry name" value="FAD-dep_OxRdtase"/>
</dbReference>
<keyword evidence="3" id="KW-0285">Flavoprotein</keyword>
<dbReference type="AlphaFoldDB" id="A0A1I0GDC5"/>
<feature type="domain" description="FAD dependent oxidoreductase" evidence="7">
    <location>
        <begin position="11"/>
        <end position="364"/>
    </location>
</feature>
<evidence type="ECO:0000256" key="4">
    <source>
        <dbReference type="ARBA" id="ARBA00022798"/>
    </source>
</evidence>
<evidence type="ECO:0000256" key="5">
    <source>
        <dbReference type="ARBA" id="ARBA00022827"/>
    </source>
</evidence>
<dbReference type="Gene3D" id="3.50.50.60">
    <property type="entry name" value="FAD/NAD(P)-binding domain"/>
    <property type="match status" value="1"/>
</dbReference>
<evidence type="ECO:0000259" key="8">
    <source>
        <dbReference type="Pfam" id="PF16901"/>
    </source>
</evidence>
<dbReference type="InterPro" id="IPR038299">
    <property type="entry name" value="DAO_C_sf"/>
</dbReference>
<dbReference type="PANTHER" id="PTHR11985:SF35">
    <property type="entry name" value="ANAEROBIC GLYCEROL-3-PHOSPHATE DEHYDROGENASE SUBUNIT A"/>
    <property type="match status" value="1"/>
</dbReference>
<dbReference type="STRING" id="430453.SAMN04487962_11742"/>
<feature type="domain" description="Alpha-glycerophosphate oxidase C-terminal" evidence="8">
    <location>
        <begin position="405"/>
        <end position="495"/>
    </location>
</feature>
<dbReference type="PRINTS" id="PR01001">
    <property type="entry name" value="FADG3PDH"/>
</dbReference>
<evidence type="ECO:0000259" key="7">
    <source>
        <dbReference type="Pfam" id="PF01266"/>
    </source>
</evidence>
<evidence type="ECO:0000256" key="6">
    <source>
        <dbReference type="ARBA" id="ARBA00023002"/>
    </source>
</evidence>
<protein>
    <submittedName>
        <fullName evidence="9">Glycerol-3-phosphate dehydrogenase</fullName>
    </submittedName>
</protein>
<dbReference type="Gene3D" id="1.10.8.870">
    <property type="entry name" value="Alpha-glycerophosphate oxidase, cap domain"/>
    <property type="match status" value="1"/>
</dbReference>